<protein>
    <submittedName>
        <fullName evidence="1">HAD family phosphatase</fullName>
    </submittedName>
</protein>
<comment type="caution">
    <text evidence="1">The sequence shown here is derived from an EMBL/GenBank/DDBJ whole genome shotgun (WGS) entry which is preliminary data.</text>
</comment>
<sequence length="213" mass="22766">MDGLVLDSESTYVQAWRLAADALGFTMPAQFWAGLSGCSGKMVSQGLLDQCGADFDLERFQQLSSAYWFDHVQQHGIAVKPGFFALLDVLAQRGLPFCLATNSARVAAQQCLAWAGLTDIFPCIVAGDAGRAAKPAPDIFLQASAELAQPIQDCLVLEDSQIGIRAALAAGAPCVFVPSAKPADAWAAEHADYLMDDLHQVADFISARQQHPL</sequence>
<dbReference type="PANTHER" id="PTHR18901">
    <property type="entry name" value="2-DEOXYGLUCOSE-6-PHOSPHATE PHOSPHATASE 2"/>
    <property type="match status" value="1"/>
</dbReference>
<dbReference type="PANTHER" id="PTHR18901:SF38">
    <property type="entry name" value="PSEUDOURIDINE-5'-PHOSPHATASE"/>
    <property type="match status" value="1"/>
</dbReference>
<dbReference type="InterPro" id="IPR036412">
    <property type="entry name" value="HAD-like_sf"/>
</dbReference>
<dbReference type="Gene3D" id="1.10.150.240">
    <property type="entry name" value="Putative phosphatase, domain 2"/>
    <property type="match status" value="1"/>
</dbReference>
<dbReference type="Proteomes" id="UP000652176">
    <property type="component" value="Unassembled WGS sequence"/>
</dbReference>
<proteinExistence type="predicted"/>
<name>A0ABR9D111_9GAMM</name>
<keyword evidence="2" id="KW-1185">Reference proteome</keyword>
<organism evidence="1 2">
    <name type="scientific">Methylomonas albis</name>
    <dbReference type="NCBI Taxonomy" id="1854563"/>
    <lineage>
        <taxon>Bacteria</taxon>
        <taxon>Pseudomonadati</taxon>
        <taxon>Pseudomonadota</taxon>
        <taxon>Gammaproteobacteria</taxon>
        <taxon>Methylococcales</taxon>
        <taxon>Methylococcaceae</taxon>
        <taxon>Methylomonas</taxon>
    </lineage>
</organism>
<dbReference type="SUPFAM" id="SSF56784">
    <property type="entry name" value="HAD-like"/>
    <property type="match status" value="1"/>
</dbReference>
<dbReference type="InterPro" id="IPR006439">
    <property type="entry name" value="HAD-SF_hydro_IA"/>
</dbReference>
<dbReference type="EMBL" id="JACXSS010000001">
    <property type="protein sequence ID" value="MBD9355913.1"/>
    <property type="molecule type" value="Genomic_DNA"/>
</dbReference>
<dbReference type="NCBIfam" id="TIGR01509">
    <property type="entry name" value="HAD-SF-IA-v3"/>
    <property type="match status" value="1"/>
</dbReference>
<evidence type="ECO:0000313" key="1">
    <source>
        <dbReference type="EMBL" id="MBD9355913.1"/>
    </source>
</evidence>
<dbReference type="InterPro" id="IPR023214">
    <property type="entry name" value="HAD_sf"/>
</dbReference>
<dbReference type="Gene3D" id="3.40.50.1000">
    <property type="entry name" value="HAD superfamily/HAD-like"/>
    <property type="match status" value="1"/>
</dbReference>
<gene>
    <name evidence="1" type="ORF">IE877_08445</name>
</gene>
<reference evidence="1 2" key="1">
    <citation type="submission" date="2020-09" db="EMBL/GenBank/DDBJ databases">
        <title>Methylomonas albis sp. nov. and Methylomonas fluvii sp. nov.: Two cold-adapted methanotrophs from the River Elbe and an amended description of Methylovulum psychrotolerans strain Eb1.</title>
        <authorList>
            <person name="Bussmann I.K."/>
            <person name="Klings K.-W."/>
            <person name="Warnstedt J."/>
            <person name="Hoppert M."/>
            <person name="Saborowski A."/>
            <person name="Horn F."/>
            <person name="Liebner S."/>
        </authorList>
    </citation>
    <scope>NUCLEOTIDE SEQUENCE [LARGE SCALE GENOMIC DNA]</scope>
    <source>
        <strain evidence="1 2">EbA</strain>
    </source>
</reference>
<evidence type="ECO:0000313" key="2">
    <source>
        <dbReference type="Proteomes" id="UP000652176"/>
    </source>
</evidence>
<accession>A0ABR9D111</accession>
<dbReference type="Pfam" id="PF00702">
    <property type="entry name" value="Hydrolase"/>
    <property type="match status" value="1"/>
</dbReference>
<dbReference type="InterPro" id="IPR023198">
    <property type="entry name" value="PGP-like_dom2"/>
</dbReference>